<evidence type="ECO:0000256" key="1">
    <source>
        <dbReference type="ARBA" id="ARBA00029457"/>
    </source>
</evidence>
<dbReference type="Proteomes" id="UP000190648">
    <property type="component" value="Unassembled WGS sequence"/>
</dbReference>
<gene>
    <name evidence="2" type="ORF">AV530_014996</name>
</gene>
<sequence>MPIDVDHLILLFCHLSEQNAMAADVKRRHPLAGAGAGAFIESLLAGPPGVIIGAVLHDCFCGETGQLKPVSQILLELPPDKKKKLCDEAMVILCPFDWSGLSELIALVMENASLQQKLIALLTDYFSKELGAAIKPLE</sequence>
<protein>
    <submittedName>
        <fullName evidence="2">Uncharacterized protein</fullName>
    </submittedName>
</protein>
<evidence type="ECO:0000313" key="2">
    <source>
        <dbReference type="EMBL" id="OPJ77988.1"/>
    </source>
</evidence>
<accession>A0A1V4K0K3</accession>
<name>A0A1V4K0K3_PATFA</name>
<dbReference type="EMBL" id="LSYS01005191">
    <property type="protein sequence ID" value="OPJ77988.1"/>
    <property type="molecule type" value="Genomic_DNA"/>
</dbReference>
<dbReference type="InterPro" id="IPR033369">
    <property type="entry name" value="C19orf12"/>
</dbReference>
<dbReference type="PANTHER" id="PTHR31493:SF1">
    <property type="entry name" value="PROTEIN C19ORF12"/>
    <property type="match status" value="1"/>
</dbReference>
<dbReference type="STRING" id="372326.A0A1V4K0K3"/>
<dbReference type="PANTHER" id="PTHR31493">
    <property type="entry name" value="NAZO FAMILY MEMBER"/>
    <property type="match status" value="1"/>
</dbReference>
<dbReference type="Pfam" id="PF20721">
    <property type="entry name" value="C19orf12"/>
    <property type="match status" value="1"/>
</dbReference>
<dbReference type="AlphaFoldDB" id="A0A1V4K0K3"/>
<organism evidence="2 3">
    <name type="scientific">Patagioenas fasciata monilis</name>
    <dbReference type="NCBI Taxonomy" id="372326"/>
    <lineage>
        <taxon>Eukaryota</taxon>
        <taxon>Metazoa</taxon>
        <taxon>Chordata</taxon>
        <taxon>Craniata</taxon>
        <taxon>Vertebrata</taxon>
        <taxon>Euteleostomi</taxon>
        <taxon>Archelosauria</taxon>
        <taxon>Archosauria</taxon>
        <taxon>Dinosauria</taxon>
        <taxon>Saurischia</taxon>
        <taxon>Theropoda</taxon>
        <taxon>Coelurosauria</taxon>
        <taxon>Aves</taxon>
        <taxon>Neognathae</taxon>
        <taxon>Neoaves</taxon>
        <taxon>Columbimorphae</taxon>
        <taxon>Columbiformes</taxon>
        <taxon>Columbidae</taxon>
        <taxon>Patagioenas</taxon>
    </lineage>
</organism>
<dbReference type="OrthoDB" id="10448464at2759"/>
<comment type="similarity">
    <text evidence="1">Belongs to the C19orf12 family.</text>
</comment>
<evidence type="ECO:0000313" key="3">
    <source>
        <dbReference type="Proteomes" id="UP000190648"/>
    </source>
</evidence>
<proteinExistence type="inferred from homology"/>
<keyword evidence="3" id="KW-1185">Reference proteome</keyword>
<comment type="caution">
    <text evidence="2">The sequence shown here is derived from an EMBL/GenBank/DDBJ whole genome shotgun (WGS) entry which is preliminary data.</text>
</comment>
<reference evidence="2 3" key="1">
    <citation type="submission" date="2016-02" db="EMBL/GenBank/DDBJ databases">
        <title>Band-tailed pigeon sequencing and assembly.</title>
        <authorList>
            <person name="Soares A.E."/>
            <person name="Novak B.J."/>
            <person name="Rice E.S."/>
            <person name="O'Connell B."/>
            <person name="Chang D."/>
            <person name="Weber S."/>
            <person name="Shapiro B."/>
        </authorList>
    </citation>
    <scope>NUCLEOTIDE SEQUENCE [LARGE SCALE GENOMIC DNA]</scope>
    <source>
        <strain evidence="2">BTP2013</strain>
        <tissue evidence="2">Blood</tissue>
    </source>
</reference>